<name>A0A1E5Q5X3_9PROT</name>
<dbReference type="EMBL" id="MCGG01000042">
    <property type="protein sequence ID" value="OEJ65993.1"/>
    <property type="molecule type" value="Genomic_DNA"/>
</dbReference>
<dbReference type="InterPro" id="IPR001343">
    <property type="entry name" value="Hemolysn_Ca-bd"/>
</dbReference>
<sequence>MDGETLANVVISGVPSGATLSLGTDNGDGSWTISGDELSGLSNLTMTPDLNYSGTPTLGVTALTSEGGTVTVNAPLTVVAVADAPTLTLSLGDPSEVAGFLPDIAEMDHDISNIVMYLDDGSGNISKVKVEDFPGHGLDDVNDLGIQEFLNENYPDSTLVGLTVKAGDNHTPGFGPGEGEMVYVQPGMTVSDLPVAAHADTTFAYGDSLEGLEPSSIGGDGDMVYPVEITTALTDTDGSEELSVVVSGVPTGVTLSAGTDNGDGTWSVATGDLSGLTMTVPAGTDGFNLSVTSTSTELSNDDSASASATVAVGDVAADLNPSVDSINATGNEDTTIALDITVSNADAVTITHISNGTLSAGTDNGDGTWTLTPAQLDGLTFTPDQDWSGSFDIGVTATSADGDAASATSTVNVIPVADDATVSGTASGAEDTAIALDITAAVGDTDGSEAITQFTITGMPEGATLSAGTHNQDGSWTLSPAQLEGLTITPPSDYSGNFELGITAQVVDTAGNLTDSSTATGTIGVDVTPVADAPELSTTGATGNEDSAIPLNISTAETDTDGSEVISITITGVPTGAQLSAGTDNGNGTWTLSPEQLTDLAITPPADYNGTFELGVVSTSTDTLGNVSDSATSTSSLTVTVAPVGDTPGISIVGGGSGDEDTQIPIGIVVTPVGGETLANLVISGVPSGASLSLGTDNGDGSWTISGDELESISSLTMTPELHYSGTPTLSVTAETNEGGTVTVNAPVAVVAVADAPTLDVSIGEGVTTDAMGSLTLENVGQASAGYENTIGWYRMDENGEPVEGGVIWADAKQDVGDSFTLDGVDPSTIGFFLLSDGGTQNPNLANGEAVTFQQDGSGHWQAVDSNGTVLTAESGGGLFFTNPTLNADGYDHEADSGAIGNMNWEDLVSGGDHDFNDVNLNLTTQAGNGEATTAFDLDITSNLVDQDGSETLSLLVAGVPEGATLSAGTDNGDGTWSLTPAQLTDLQIITTGDVTADFDLTVTATATEPNGDTASVSQTVGVDVPDVVIPTVTFEAGASGDEDTAIALNITATDAASVNISGLPEGATLSVGTDNGDGSWTVTPEQLDGLTMMPGENYSGTSDMTVTVTSSSGDTASTTSNVEVVAVADAPTLSVSVGEGVSTEVGTGAGETLASEDFTDGVSGWSGCISGENGGMSIDYNDTATKTFDFGAENAGQTVTVSFDIDSYGSWDTSGWSQDYFTVAANGESVISTSDNSANLSFTATLDENGQLKIDMAVDATASDEGILLDNFQIVSGDDWGGTETTVFDLDITSNLVDTDGSETLSITVDGIPEGASLSAGTDNGDGTWTLTPAQLSGLQITTTDAVTADFNLTVTATTTEPNGDTASISQTVSVDASDVEIPTVTFEAGASGDEDMVIPLNIMATNAVSINISGLPQGATLSAGTDNGDGSWTVTPEQLDGLSMTPGENYSGASDMTVTATSSSGDTASITSSVEVVAIADAPTLNVSLGNGVTISGGEEVDVSINANNMKDTDSGFTVSARSVDGNGNLSEPSADKLTVNANPSGFGVANGVGSGDAAELGYAGNGVSEQIIVDFNGDVSSVAVEFAWLHSSETAEYEIYRDGVLVGQGTVDGITDAIDPAVHFTATDGGTFDQIVFSAPGSGDDYLIHSITTTLTEPGETVTEFPLTISSNLFDTDGSETLSLVVGGVPAGATLSAGTDNGDGTWTLTPAQLGDLTVTVPSTVSADFDLNVTATATEPNGDTASVSQSVSVLVSDLAAEAPTLTTAIGEAEVTEGVAATTDLDYDNINFGAGAGADAGSDEKEDYLSKYDDEWVGNYKDNDVDGGSGSDVLAGKGGADEIEGGSGNDLLFGGAGADNLEGDDGNDILFGGSGNNVLSGGSGDDFIIGGSGNDVISGGDGNDVIFAGGGYNKVDGGSGNDVMVFTGVRADYLFTEMDDGQYVVEHLDGGADGVSLVENIETFQFMDGQYGVDDMSATNPEDGMLLTYDITIETGLTDTDGSETLSDVTISGVPDGSAFSAGTDNGDGSWTFGQNDLNGLTLQVDQSVGDDFSLNVSVTSTEANGDTATSTSTIEVVLPEDVGGSDIVGDTTADALDPLAAMFDDSDTLTFGGEQYDISSLTDGDTADNYGGLSPMGAKVEQEGYDPADNDTSDGYSSTDTGADGVGPDFDN</sequence>
<dbReference type="PROSITE" id="PS00330">
    <property type="entry name" value="HEMOLYSIN_CALCIUM"/>
    <property type="match status" value="1"/>
</dbReference>
<dbReference type="InterPro" id="IPR018511">
    <property type="entry name" value="Hemolysin-typ_Ca-bd_CS"/>
</dbReference>
<organism evidence="3 4">
    <name type="scientific">Magnetovibrio blakemorei</name>
    <dbReference type="NCBI Taxonomy" id="28181"/>
    <lineage>
        <taxon>Bacteria</taxon>
        <taxon>Pseudomonadati</taxon>
        <taxon>Pseudomonadota</taxon>
        <taxon>Alphaproteobacteria</taxon>
        <taxon>Rhodospirillales</taxon>
        <taxon>Magnetovibrionaceae</taxon>
        <taxon>Magnetovibrio</taxon>
    </lineage>
</organism>
<protein>
    <recommendedName>
        <fullName evidence="2">DUF4114 domain-containing protein</fullName>
    </recommendedName>
</protein>
<dbReference type="Gene3D" id="2.150.10.10">
    <property type="entry name" value="Serralysin-like metalloprotease, C-terminal"/>
    <property type="match status" value="2"/>
</dbReference>
<evidence type="ECO:0000313" key="3">
    <source>
        <dbReference type="EMBL" id="OEJ65993.1"/>
    </source>
</evidence>
<evidence type="ECO:0000256" key="1">
    <source>
        <dbReference type="SAM" id="MobiDB-lite"/>
    </source>
</evidence>
<dbReference type="Pfam" id="PF00353">
    <property type="entry name" value="HemolysinCabind"/>
    <property type="match status" value="2"/>
</dbReference>
<feature type="domain" description="DUF4114" evidence="2">
    <location>
        <begin position="829"/>
        <end position="923"/>
    </location>
</feature>
<gene>
    <name evidence="3" type="ORF">BEN30_13450</name>
</gene>
<feature type="region of interest" description="Disordered" evidence="1">
    <location>
        <begin position="2122"/>
        <end position="2174"/>
    </location>
</feature>
<evidence type="ECO:0000259" key="2">
    <source>
        <dbReference type="Pfam" id="PF13448"/>
    </source>
</evidence>
<keyword evidence="4" id="KW-1185">Reference proteome</keyword>
<reference evidence="4" key="1">
    <citation type="submission" date="2016-07" db="EMBL/GenBank/DDBJ databases">
        <authorList>
            <person name="Florea S."/>
            <person name="Webb J.S."/>
            <person name="Jaromczyk J."/>
            <person name="Schardl C.L."/>
        </authorList>
    </citation>
    <scope>NUCLEOTIDE SEQUENCE [LARGE SCALE GENOMIC DNA]</scope>
    <source>
        <strain evidence="4">MV-1</strain>
    </source>
</reference>
<dbReference type="SUPFAM" id="SSF51120">
    <property type="entry name" value="beta-Roll"/>
    <property type="match status" value="2"/>
</dbReference>
<dbReference type="GO" id="GO:0005509">
    <property type="term" value="F:calcium ion binding"/>
    <property type="evidence" value="ECO:0007669"/>
    <property type="project" value="InterPro"/>
</dbReference>
<dbReference type="NCBIfam" id="NF012211">
    <property type="entry name" value="tand_rpt_95"/>
    <property type="match status" value="1"/>
</dbReference>
<comment type="caution">
    <text evidence="3">The sequence shown here is derived from an EMBL/GenBank/DDBJ whole genome shotgun (WGS) entry which is preliminary data.</text>
</comment>
<evidence type="ECO:0000313" key="4">
    <source>
        <dbReference type="Proteomes" id="UP000095347"/>
    </source>
</evidence>
<dbReference type="InterPro" id="IPR011049">
    <property type="entry name" value="Serralysin-like_metalloprot_C"/>
</dbReference>
<dbReference type="STRING" id="28181.BEN30_13450"/>
<dbReference type="InterPro" id="IPR025193">
    <property type="entry name" value="DUF4114"/>
</dbReference>
<feature type="compositionally biased region" description="Acidic residues" evidence="1">
    <location>
        <begin position="2145"/>
        <end position="2154"/>
    </location>
</feature>
<proteinExistence type="predicted"/>
<dbReference type="Pfam" id="PF13448">
    <property type="entry name" value="DUF4114"/>
    <property type="match status" value="1"/>
</dbReference>
<dbReference type="Proteomes" id="UP000095347">
    <property type="component" value="Unassembled WGS sequence"/>
</dbReference>
<accession>A0A1E5Q5X3</accession>
<dbReference type="PRINTS" id="PR00313">
    <property type="entry name" value="CABNDNGRPT"/>
</dbReference>